<feature type="compositionally biased region" description="Low complexity" evidence="10">
    <location>
        <begin position="1440"/>
        <end position="1449"/>
    </location>
</feature>
<keyword evidence="3 9" id="KW-0245">EGF-like domain</keyword>
<evidence type="ECO:0000256" key="9">
    <source>
        <dbReference type="PROSITE-ProRule" id="PRU00076"/>
    </source>
</evidence>
<dbReference type="RefSeq" id="XP_072841095.1">
    <property type="nucleotide sequence ID" value="XM_072984994.1"/>
</dbReference>
<feature type="compositionally biased region" description="Polar residues" evidence="10">
    <location>
        <begin position="1239"/>
        <end position="1256"/>
    </location>
</feature>
<feature type="region of interest" description="Disordered" evidence="10">
    <location>
        <begin position="1223"/>
        <end position="1256"/>
    </location>
</feature>
<feature type="region of interest" description="Disordered" evidence="10">
    <location>
        <begin position="230"/>
        <end position="267"/>
    </location>
</feature>
<feature type="region of interest" description="Disordered" evidence="10">
    <location>
        <begin position="1421"/>
        <end position="1449"/>
    </location>
</feature>
<evidence type="ECO:0000256" key="4">
    <source>
        <dbReference type="ARBA" id="ARBA00022729"/>
    </source>
</evidence>
<feature type="compositionally biased region" description="Polar residues" evidence="10">
    <location>
        <begin position="230"/>
        <end position="255"/>
    </location>
</feature>
<feature type="region of interest" description="Disordered" evidence="10">
    <location>
        <begin position="425"/>
        <end position="476"/>
    </location>
</feature>
<evidence type="ECO:0000256" key="5">
    <source>
        <dbReference type="ARBA" id="ARBA00022737"/>
    </source>
</evidence>
<dbReference type="CDD" id="cd00054">
    <property type="entry name" value="EGF_CA"/>
    <property type="match status" value="1"/>
</dbReference>
<comment type="subcellular location">
    <subcellularLocation>
        <location evidence="1">Cell membrane</location>
    </subcellularLocation>
</comment>
<feature type="transmembrane region" description="Helical" evidence="11">
    <location>
        <begin position="1971"/>
        <end position="1996"/>
    </location>
</feature>
<evidence type="ECO:0000256" key="11">
    <source>
        <dbReference type="SAM" id="Phobius"/>
    </source>
</evidence>
<feature type="compositionally biased region" description="Polar residues" evidence="10">
    <location>
        <begin position="107"/>
        <end position="122"/>
    </location>
</feature>
<feature type="compositionally biased region" description="Basic residues" evidence="10">
    <location>
        <begin position="167"/>
        <end position="177"/>
    </location>
</feature>
<evidence type="ECO:0000256" key="3">
    <source>
        <dbReference type="ARBA" id="ARBA00022536"/>
    </source>
</evidence>
<feature type="region of interest" description="Disordered" evidence="10">
    <location>
        <begin position="86"/>
        <end position="138"/>
    </location>
</feature>
<keyword evidence="2" id="KW-1003">Cell membrane</keyword>
<dbReference type="PROSITE" id="PS00010">
    <property type="entry name" value="ASX_HYDROXYL"/>
    <property type="match status" value="1"/>
</dbReference>
<dbReference type="Pfam" id="PF07645">
    <property type="entry name" value="EGF_CA"/>
    <property type="match status" value="1"/>
</dbReference>
<dbReference type="InterPro" id="IPR049883">
    <property type="entry name" value="NOTCH1_EGF-like"/>
</dbReference>
<organism evidence="13 14">
    <name type="scientific">Pogona vitticeps</name>
    <name type="common">central bearded dragon</name>
    <dbReference type="NCBI Taxonomy" id="103695"/>
    <lineage>
        <taxon>Eukaryota</taxon>
        <taxon>Metazoa</taxon>
        <taxon>Chordata</taxon>
        <taxon>Craniata</taxon>
        <taxon>Vertebrata</taxon>
        <taxon>Euteleostomi</taxon>
        <taxon>Lepidosauria</taxon>
        <taxon>Squamata</taxon>
        <taxon>Bifurcata</taxon>
        <taxon>Unidentata</taxon>
        <taxon>Episquamata</taxon>
        <taxon>Toxicofera</taxon>
        <taxon>Iguania</taxon>
        <taxon>Acrodonta</taxon>
        <taxon>Agamidae</taxon>
        <taxon>Amphibolurinae</taxon>
        <taxon>Pogona</taxon>
    </lineage>
</organism>
<dbReference type="InterPro" id="IPR009030">
    <property type="entry name" value="Growth_fac_rcpt_cys_sf"/>
</dbReference>
<evidence type="ECO:0000256" key="10">
    <source>
        <dbReference type="SAM" id="MobiDB-lite"/>
    </source>
</evidence>
<comment type="caution">
    <text evidence="9">Lacks conserved residue(s) required for the propagation of feature annotation.</text>
</comment>
<keyword evidence="11" id="KW-1133">Transmembrane helix</keyword>
<feature type="region of interest" description="Disordered" evidence="10">
    <location>
        <begin position="1277"/>
        <end position="1309"/>
    </location>
</feature>
<feature type="compositionally biased region" description="Polar residues" evidence="10">
    <location>
        <begin position="1277"/>
        <end position="1288"/>
    </location>
</feature>
<dbReference type="InterPro" id="IPR018097">
    <property type="entry name" value="EGF_Ca-bd_CS"/>
</dbReference>
<feature type="region of interest" description="Disordered" evidence="10">
    <location>
        <begin position="1486"/>
        <end position="1559"/>
    </location>
</feature>
<dbReference type="SUPFAM" id="SSF57184">
    <property type="entry name" value="Growth factor receptor domain"/>
    <property type="match status" value="1"/>
</dbReference>
<dbReference type="InterPro" id="IPR000742">
    <property type="entry name" value="EGF"/>
</dbReference>
<dbReference type="InterPro" id="IPR001881">
    <property type="entry name" value="EGF-like_Ca-bd_dom"/>
</dbReference>
<protein>
    <submittedName>
        <fullName evidence="14">Protein HEG homolog 1</fullName>
    </submittedName>
</protein>
<dbReference type="Gene3D" id="2.10.25.10">
    <property type="entry name" value="Laminin"/>
    <property type="match status" value="1"/>
</dbReference>
<dbReference type="PROSITE" id="PS01186">
    <property type="entry name" value="EGF_2"/>
    <property type="match status" value="1"/>
</dbReference>
<feature type="region of interest" description="Disordered" evidence="10">
    <location>
        <begin position="1063"/>
        <end position="1088"/>
    </location>
</feature>
<keyword evidence="6 11" id="KW-0472">Membrane</keyword>
<feature type="compositionally biased region" description="Low complexity" evidence="10">
    <location>
        <begin position="1063"/>
        <end position="1072"/>
    </location>
</feature>
<keyword evidence="11" id="KW-0812">Transmembrane</keyword>
<dbReference type="SMART" id="SM00179">
    <property type="entry name" value="EGF_CA"/>
    <property type="match status" value="1"/>
</dbReference>
<feature type="region of interest" description="Disordered" evidence="10">
    <location>
        <begin position="888"/>
        <end position="909"/>
    </location>
</feature>
<feature type="compositionally biased region" description="Low complexity" evidence="10">
    <location>
        <begin position="1486"/>
        <end position="1514"/>
    </location>
</feature>
<feature type="region of interest" description="Disordered" evidence="10">
    <location>
        <begin position="1147"/>
        <end position="1166"/>
    </location>
</feature>
<evidence type="ECO:0000256" key="8">
    <source>
        <dbReference type="ARBA" id="ARBA00023180"/>
    </source>
</evidence>
<dbReference type="Proteomes" id="UP001652642">
    <property type="component" value="Chromosome 1"/>
</dbReference>
<evidence type="ECO:0000256" key="1">
    <source>
        <dbReference type="ARBA" id="ARBA00004236"/>
    </source>
</evidence>
<dbReference type="PROSITE" id="PS50026">
    <property type="entry name" value="EGF_3"/>
    <property type="match status" value="1"/>
</dbReference>
<feature type="region of interest" description="Disordered" evidence="10">
    <location>
        <begin position="829"/>
        <end position="850"/>
    </location>
</feature>
<accession>A0ABM5F6R0</accession>
<dbReference type="GeneID" id="110090117"/>
<name>A0ABM5F6R0_9SAUR</name>
<feature type="compositionally biased region" description="Polar residues" evidence="10">
    <location>
        <begin position="888"/>
        <end position="902"/>
    </location>
</feature>
<gene>
    <name evidence="14" type="primary">HEG1</name>
</gene>
<feature type="compositionally biased region" description="Polar residues" evidence="10">
    <location>
        <begin position="748"/>
        <end position="770"/>
    </location>
</feature>
<dbReference type="PANTHER" id="PTHR24037">
    <property type="entry name" value="HEART DEVELOPMENT PROTEIN WITH EGF-LIKE DOMAINS 1"/>
    <property type="match status" value="1"/>
</dbReference>
<evidence type="ECO:0000259" key="12">
    <source>
        <dbReference type="PROSITE" id="PS50026"/>
    </source>
</evidence>
<keyword evidence="4" id="KW-0732">Signal</keyword>
<evidence type="ECO:0000256" key="7">
    <source>
        <dbReference type="ARBA" id="ARBA00023157"/>
    </source>
</evidence>
<feature type="compositionally biased region" description="Polar residues" evidence="10">
    <location>
        <begin position="1296"/>
        <end position="1309"/>
    </location>
</feature>
<dbReference type="PANTHER" id="PTHR24037:SF3">
    <property type="entry name" value="PROTEIN HEG HOMOLOG 1"/>
    <property type="match status" value="1"/>
</dbReference>
<evidence type="ECO:0000256" key="2">
    <source>
        <dbReference type="ARBA" id="ARBA00022475"/>
    </source>
</evidence>
<feature type="compositionally biased region" description="Low complexity" evidence="10">
    <location>
        <begin position="97"/>
        <end position="106"/>
    </location>
</feature>
<feature type="region of interest" description="Disordered" evidence="10">
    <location>
        <begin position="1173"/>
        <end position="1202"/>
    </location>
</feature>
<reference evidence="14" key="2">
    <citation type="submission" date="2025-08" db="UniProtKB">
        <authorList>
            <consortium name="RefSeq"/>
        </authorList>
    </citation>
    <scope>IDENTIFICATION</scope>
</reference>
<sequence length="2104" mass="225895">MTIISHHPRACEAPNIMPATCTALIHHFSLLLLVGLHLFVGSLPLGSLSSSSSSSSSADRAYWSTASTGQEGSSFAAAWLLPREKEIPEPPASGRHTSTSSTSSSSAAMTNSQKVVESSNAETKVHSRPAHNTDAFGSLGIGEGRTLWTIANSVPASIAVTGSSASHTKRIGSRHLAHASSPAMRTRKGNAASASTVDMAALETGTLSRSSPKVSIGSLSESNHLATENSYHTDSSWNAGSTTSNFHSESRGSSTETKRDAERTSLFLPEGVTLTDSTRRNSISGSQIITSFDQVHSSSRAIHSRGIGSMSDVTSLPDSSVGTVLTHSYFSLKTTAEDRHLQGSSSNTDRNFSTSPVESTYIVGLPDRSGKRTLRTLQTLRDISSSYNPTQISTFSRHIISNSDSPYIEQTGQMDLSPGNTDLAGAMASQSQAPSESIAVEESDQPGSSLHRGRSMLSSHTDSGSVLGVSDRDGERTLPTLRDNATEMSTDINPKSSSTVGLTQFSSMLTPVQTTQMDVSARDSVITEAAVLHSQTPSKRTAVEDSGLLRRSLNTKTSVPSSHRKNVSTVGLSNISEEILPALEDTSGFYNATQISTISSNKPSSNLGLTDSSYVSTPVQTRQMDLSPGDTDVRNITPSEITAVEDSGLLKWNSNKEDVVSSSEAESISVPGVSDRVGERTLRTLRDVSSSLNKAERATTSSNEVFNSLGLTDSSSVLTPVEVGQIDLSPENTDITPLESTALEDISQPRSSSDTQRGVSQSPIDNTSALDLSDRGGERTLQTIRDISTSHIATQVSIISGKEISSSSDLTDFSSMLTSVQMGQTDLSPGDTEGMVTESQPASETAVEDRGLLRWSSNTEQGVSSPESESAPVPDLFDKGEVRTLQTLRDTSHSHNATQKATDSSHETLHSLDLTDSSSLLTPVQTEQMDMTTEDMDFTQATLKHSQTPSEITDVKDNQHTFSHFSTEKRDAQTESVFSVVTLVRSGDGTLRSLTNRMKSTDLTELSTFDLEDVSSSVLTQTSFGTAQSGKEIFLSTGMDITESLKDSLLTYSSKTSVYQSSTLNLSSHGSSPQMNKELDAERRLSSAATDSVYRSTAFTHGGARTSRSLPDNSTSTVAIDSSTYKSDNSNSSEPILTLTSVTEMEKDNVSLSEEQSTGPSTEHLSEYSSLIPMYSSSPKDSSTAGSSPHSVRSSNLPQSSTESTYTLASFSNGEGVIKTTFSQASESSSLNREELDSSEVNPSSPEVYSRGTDASTENLGIYGSSTEILQSLHSPRTPSYFSFQSEPSDTETDSHPMNSNDTGKRTSVSHTDITFTSTTFTRGGERTLLSVLNSSTLPDSSESSTFHVEISSPSELTQTIFSENQSRSNTSSNYMDFSAPSTEPLDVYSQKIPEYPSTVSEPHTIQFSSKSESIFSSSSFPSSLSTSQKQDSYSPTQPPTLFSSSEPSFPSLSSAFPSTLSSPSQTPSVTFSHRLSSTALLPLPSLRPSVSSSSSPLQPSRSLETSVSMSTSGGTTGLDPHTAASAHTEHSHQTKTYMLKDSTVLRSTGPSPLLTEMTEPLTNLSSPVTISLEETQATKGQNVSLQGTNYEKSVPMLTTSPTYFPESTMVSETAKATTPTLPSTTTPKDAFNLVETTTGKKLTEVTYTTLRIPTLVAGTDVLVSTKPHKIQPSSTIITYATEMPIKGTEKTSTTTAVVQEHIKTTTQPPVMLSSSKTSRGASPVPPVSTKATTIVWFGSTKIFPASPGKDVDECLYNPCPALATCTNTQGSFHCTCSLGYQMEKGKCNLVRTFVGQFPLLFNTTGGKYSELHQIEEGIKNMLNDSLSMLPGYYTSTVKTSRQLGTIQVSVLSTFSLISNVTLYDVVSAVRNHIQACKAPTETCQFISNFTLLHRAGGLCKHKDPECDKETSVCVDLDGIAVCRCRPGYFKYNKLDHSCRACEDGYKLENDTCVSCPFGLGGFNCGNPYQLITIVIAAAGGGLLLILGIALIVTCCQKNKNDINKFIFKSGDFQMSPYAEYPKNPRAQDWGRESIEMQENGSTKNLLQMTDVYYMPTNLRNPELERNGIYPPYTGLPGSRHSCIYPGQYNPSFISDDSRRRDYF</sequence>
<dbReference type="InterPro" id="IPR000152">
    <property type="entry name" value="EGF-type_Asp/Asn_hydroxyl_site"/>
</dbReference>
<keyword evidence="8" id="KW-0325">Glycoprotein</keyword>
<feature type="compositionally biased region" description="Polar residues" evidence="10">
    <location>
        <begin position="1150"/>
        <end position="1166"/>
    </location>
</feature>
<dbReference type="SMART" id="SM00181">
    <property type="entry name" value="EGF"/>
    <property type="match status" value="2"/>
</dbReference>
<feature type="domain" description="EGF-like" evidence="12">
    <location>
        <begin position="1751"/>
        <end position="1789"/>
    </location>
</feature>
<keyword evidence="5" id="KW-0677">Repeat</keyword>
<evidence type="ECO:0000313" key="14">
    <source>
        <dbReference type="RefSeq" id="XP_072841095.1"/>
    </source>
</evidence>
<feature type="region of interest" description="Disordered" evidence="10">
    <location>
        <begin position="739"/>
        <end position="777"/>
    </location>
</feature>
<evidence type="ECO:0000313" key="13">
    <source>
        <dbReference type="Proteomes" id="UP001652642"/>
    </source>
</evidence>
<feature type="region of interest" description="Disordered" evidence="10">
    <location>
        <begin position="165"/>
        <end position="193"/>
    </location>
</feature>
<reference evidence="13" key="1">
    <citation type="submission" date="2025-05" db="UniProtKB">
        <authorList>
            <consortium name="RefSeq"/>
        </authorList>
    </citation>
    <scope>NUCLEOTIDE SEQUENCE [LARGE SCALE GENOMIC DNA]</scope>
</reference>
<keyword evidence="13" id="KW-1185">Reference proteome</keyword>
<proteinExistence type="predicted"/>
<keyword evidence="7" id="KW-1015">Disulfide bond</keyword>
<dbReference type="PROSITE" id="PS01187">
    <property type="entry name" value="EGF_CA"/>
    <property type="match status" value="1"/>
</dbReference>
<evidence type="ECO:0000256" key="6">
    <source>
        <dbReference type="ARBA" id="ARBA00023136"/>
    </source>
</evidence>